<feature type="transmembrane region" description="Helical" evidence="11">
    <location>
        <begin position="101"/>
        <end position="128"/>
    </location>
</feature>
<dbReference type="Pfam" id="PF02080">
    <property type="entry name" value="TrkA_C"/>
    <property type="match status" value="2"/>
</dbReference>
<organism evidence="13 14">
    <name type="scientific">Eubacterium uniforme</name>
    <dbReference type="NCBI Taxonomy" id="39495"/>
    <lineage>
        <taxon>Bacteria</taxon>
        <taxon>Bacillati</taxon>
        <taxon>Bacillota</taxon>
        <taxon>Clostridia</taxon>
        <taxon>Eubacteriales</taxon>
        <taxon>Eubacteriaceae</taxon>
        <taxon>Eubacterium</taxon>
    </lineage>
</organism>
<evidence type="ECO:0000256" key="10">
    <source>
        <dbReference type="ARBA" id="ARBA00023303"/>
    </source>
</evidence>
<reference evidence="13 14" key="1">
    <citation type="submission" date="2017-02" db="EMBL/GenBank/DDBJ databases">
        <authorList>
            <person name="Peterson S.W."/>
        </authorList>
    </citation>
    <scope>NUCLEOTIDE SEQUENCE [LARGE SCALE GENOMIC DNA]</scope>
    <source>
        <strain evidence="13 14">ATCC 35992</strain>
    </source>
</reference>
<comment type="subcellular location">
    <subcellularLocation>
        <location evidence="1">Membrane</location>
        <topology evidence="1">Multi-pass membrane protein</topology>
    </subcellularLocation>
</comment>
<dbReference type="PRINTS" id="PR00169">
    <property type="entry name" value="KCHANNEL"/>
</dbReference>
<dbReference type="Gene3D" id="1.10.287.70">
    <property type="match status" value="1"/>
</dbReference>
<keyword evidence="10 13" id="KW-0407">Ion channel</keyword>
<dbReference type="STRING" id="39495.SAMN02745111_01606"/>
<dbReference type="Pfam" id="PF00520">
    <property type="entry name" value="Ion_trans"/>
    <property type="match status" value="1"/>
</dbReference>
<gene>
    <name evidence="13" type="ORF">SAMN02745111_01606</name>
</gene>
<keyword evidence="3" id="KW-0633">Potassium transport</keyword>
<dbReference type="GO" id="GO:0001508">
    <property type="term" value="P:action potential"/>
    <property type="evidence" value="ECO:0007669"/>
    <property type="project" value="TreeGrafter"/>
</dbReference>
<keyword evidence="5" id="KW-0631">Potassium channel</keyword>
<evidence type="ECO:0000313" key="13">
    <source>
        <dbReference type="EMBL" id="SKA68558.1"/>
    </source>
</evidence>
<feature type="domain" description="RCK C-terminal" evidence="12">
    <location>
        <begin position="256"/>
        <end position="321"/>
    </location>
</feature>
<dbReference type="Proteomes" id="UP000190814">
    <property type="component" value="Unassembled WGS sequence"/>
</dbReference>
<evidence type="ECO:0000256" key="1">
    <source>
        <dbReference type="ARBA" id="ARBA00004141"/>
    </source>
</evidence>
<dbReference type="Gene3D" id="3.30.70.1450">
    <property type="entry name" value="Regulator of K+ conductance, C-terminal domain"/>
    <property type="match status" value="2"/>
</dbReference>
<dbReference type="SUPFAM" id="SSF81324">
    <property type="entry name" value="Voltage-gated potassium channels"/>
    <property type="match status" value="1"/>
</dbReference>
<keyword evidence="8" id="KW-0406">Ion transport</keyword>
<feature type="transmembrane region" description="Helical" evidence="11">
    <location>
        <begin position="163"/>
        <end position="184"/>
    </location>
</feature>
<keyword evidence="4 11" id="KW-0812">Transmembrane</keyword>
<feature type="transmembrane region" description="Helical" evidence="11">
    <location>
        <begin position="30"/>
        <end position="48"/>
    </location>
</feature>
<evidence type="ECO:0000313" key="14">
    <source>
        <dbReference type="Proteomes" id="UP000190814"/>
    </source>
</evidence>
<feature type="transmembrane region" description="Helical" evidence="11">
    <location>
        <begin position="196"/>
        <end position="213"/>
    </location>
</feature>
<dbReference type="PANTHER" id="PTHR11537">
    <property type="entry name" value="VOLTAGE-GATED POTASSIUM CHANNEL"/>
    <property type="match status" value="1"/>
</dbReference>
<dbReference type="PROSITE" id="PS51202">
    <property type="entry name" value="RCK_C"/>
    <property type="match status" value="2"/>
</dbReference>
<evidence type="ECO:0000256" key="7">
    <source>
        <dbReference type="ARBA" id="ARBA00022989"/>
    </source>
</evidence>
<accession>A0A1T4VUP3</accession>
<evidence type="ECO:0000256" key="9">
    <source>
        <dbReference type="ARBA" id="ARBA00023136"/>
    </source>
</evidence>
<name>A0A1T4VUP3_9FIRM</name>
<dbReference type="RefSeq" id="WP_078766463.1">
    <property type="nucleotide sequence ID" value="NZ_FUXZ01000009.1"/>
</dbReference>
<dbReference type="GO" id="GO:0005249">
    <property type="term" value="F:voltage-gated potassium channel activity"/>
    <property type="evidence" value="ECO:0007669"/>
    <property type="project" value="InterPro"/>
</dbReference>
<dbReference type="GO" id="GO:0008076">
    <property type="term" value="C:voltage-gated potassium channel complex"/>
    <property type="evidence" value="ECO:0007669"/>
    <property type="project" value="InterPro"/>
</dbReference>
<evidence type="ECO:0000256" key="3">
    <source>
        <dbReference type="ARBA" id="ARBA00022538"/>
    </source>
</evidence>
<dbReference type="SUPFAM" id="SSF116726">
    <property type="entry name" value="TrkA C-terminal domain-like"/>
    <property type="match status" value="2"/>
</dbReference>
<keyword evidence="14" id="KW-1185">Reference proteome</keyword>
<evidence type="ECO:0000256" key="6">
    <source>
        <dbReference type="ARBA" id="ARBA00022958"/>
    </source>
</evidence>
<keyword evidence="7 11" id="KW-1133">Transmembrane helix</keyword>
<evidence type="ECO:0000256" key="11">
    <source>
        <dbReference type="SAM" id="Phobius"/>
    </source>
</evidence>
<evidence type="ECO:0000259" key="12">
    <source>
        <dbReference type="PROSITE" id="PS51202"/>
    </source>
</evidence>
<keyword evidence="6" id="KW-0630">Potassium</keyword>
<dbReference type="EMBL" id="FUXZ01000009">
    <property type="protein sequence ID" value="SKA68558.1"/>
    <property type="molecule type" value="Genomic_DNA"/>
</dbReference>
<feature type="transmembrane region" description="Helical" evidence="11">
    <location>
        <begin position="60"/>
        <end position="81"/>
    </location>
</feature>
<evidence type="ECO:0000256" key="2">
    <source>
        <dbReference type="ARBA" id="ARBA00022448"/>
    </source>
</evidence>
<evidence type="ECO:0000256" key="8">
    <source>
        <dbReference type="ARBA" id="ARBA00023065"/>
    </source>
</evidence>
<dbReference type="OrthoDB" id="9810759at2"/>
<feature type="domain" description="RCK C-terminal" evidence="12">
    <location>
        <begin position="322"/>
        <end position="405"/>
    </location>
</feature>
<keyword evidence="2" id="KW-0813">Transport</keyword>
<evidence type="ECO:0000256" key="4">
    <source>
        <dbReference type="ARBA" id="ARBA00022692"/>
    </source>
</evidence>
<dbReference type="InterPro" id="IPR005821">
    <property type="entry name" value="Ion_trans_dom"/>
</dbReference>
<dbReference type="InterPro" id="IPR006037">
    <property type="entry name" value="RCK_C"/>
</dbReference>
<keyword evidence="9 11" id="KW-0472">Membrane</keyword>
<proteinExistence type="predicted"/>
<dbReference type="AlphaFoldDB" id="A0A1T4VUP3"/>
<feature type="transmembrane region" description="Helical" evidence="11">
    <location>
        <begin position="225"/>
        <end position="249"/>
    </location>
</feature>
<evidence type="ECO:0000256" key="5">
    <source>
        <dbReference type="ARBA" id="ARBA00022826"/>
    </source>
</evidence>
<protein>
    <submittedName>
        <fullName evidence="13">Voltage-gated potassium channel</fullName>
    </submittedName>
</protein>
<dbReference type="InterPro" id="IPR036721">
    <property type="entry name" value="RCK_C_sf"/>
</dbReference>
<dbReference type="PANTHER" id="PTHR11537:SF254">
    <property type="entry name" value="POTASSIUM VOLTAGE-GATED CHANNEL PROTEIN SHAB"/>
    <property type="match status" value="1"/>
</dbReference>
<sequence length="415" mass="46978">MSTANKKSNIRKSIFDMVSVGVVDKPINQFYDIVSTVALILNLAVAILSTFDQYRSYKDIFILIESITMAIFAIDYVLRLISAKYAYPMESELGAIRSYVFSFFGLVDLLSFLPYYLPVVFPAGAVAFRMIRVVRILRLFRVNAYYDSINVIRDVILAKKQQLFSSIFIILVLMMGSSLCMYSLEHEAQPDVFENAFSGLWWATSTLLTVGYGDIYPITTAGKAFGIIIAFLGVGMVAIPTGIISAGFVEQYGKIKRVGEYAREEDVNFININLVEGDILIGKKISEITLPKKSSIAFVIRGRKTVMPNEDVVLDKGDNIVISADDKDNEYKLQLREIEMLAKHRWVGQMLKDIDISRQTHVVMIKRGDNVYKPSSKFILKEGDKILVYSSIKNMKDDYGELYNYESDENHNDVE</sequence>
<dbReference type="InterPro" id="IPR028325">
    <property type="entry name" value="VG_K_chnl"/>
</dbReference>